<organism evidence="13 14">
    <name type="scientific">Lacrimispora algidixylanolytica</name>
    <dbReference type="NCBI Taxonomy" id="94868"/>
    <lineage>
        <taxon>Bacteria</taxon>
        <taxon>Bacillati</taxon>
        <taxon>Bacillota</taxon>
        <taxon>Clostridia</taxon>
        <taxon>Lachnospirales</taxon>
        <taxon>Lachnospiraceae</taxon>
        <taxon>Lacrimispora</taxon>
    </lineage>
</organism>
<dbReference type="PROSITE" id="PS01087">
    <property type="entry name" value="RADICAL_ACTIVATING"/>
    <property type="match status" value="1"/>
</dbReference>
<dbReference type="RefSeq" id="WP_120198603.1">
    <property type="nucleotide sequence ID" value="NZ_MCIA01000034.1"/>
</dbReference>
<evidence type="ECO:0000313" key="14">
    <source>
        <dbReference type="Proteomes" id="UP000284277"/>
    </source>
</evidence>
<dbReference type="PIRSF" id="PIRSF000368">
    <property type="entry name" value="NrdG"/>
    <property type="match status" value="1"/>
</dbReference>
<name>A0A419STZ7_9FIRM</name>
<dbReference type="InterPro" id="IPR058240">
    <property type="entry name" value="rSAM_sf"/>
</dbReference>
<dbReference type="AlphaFoldDB" id="A0A419STZ7"/>
<dbReference type="GO" id="GO:0051539">
    <property type="term" value="F:4 iron, 4 sulfur cluster binding"/>
    <property type="evidence" value="ECO:0007669"/>
    <property type="project" value="UniProtKB-KW"/>
</dbReference>
<proteinExistence type="inferred from homology"/>
<dbReference type="InterPro" id="IPR013785">
    <property type="entry name" value="Aldolase_TIM"/>
</dbReference>
<dbReference type="SUPFAM" id="SSF102114">
    <property type="entry name" value="Radical SAM enzymes"/>
    <property type="match status" value="1"/>
</dbReference>
<dbReference type="EMBL" id="MCIA01000034">
    <property type="protein sequence ID" value="RKD28642.1"/>
    <property type="molecule type" value="Genomic_DNA"/>
</dbReference>
<keyword evidence="14" id="KW-1185">Reference proteome</keyword>
<evidence type="ECO:0000256" key="5">
    <source>
        <dbReference type="ARBA" id="ARBA00022485"/>
    </source>
</evidence>
<comment type="function">
    <text evidence="2 12">Activation of anaerobic ribonucleoside-triphosphate reductase under anaerobic conditions by generation of an organic free radical, using S-adenosylmethionine and reduced flavodoxin as cosubstrates to produce 5'-deoxy-adenosine.</text>
</comment>
<evidence type="ECO:0000256" key="12">
    <source>
        <dbReference type="PIRNR" id="PIRNR000368"/>
    </source>
</evidence>
<evidence type="ECO:0000256" key="6">
    <source>
        <dbReference type="ARBA" id="ARBA00022691"/>
    </source>
</evidence>
<dbReference type="Proteomes" id="UP000284277">
    <property type="component" value="Unassembled WGS sequence"/>
</dbReference>
<dbReference type="InterPro" id="IPR007197">
    <property type="entry name" value="rSAM"/>
</dbReference>
<dbReference type="SFLD" id="SFLDF00299">
    <property type="entry name" value="anaerobic_ribonucleoside-triph"/>
    <property type="match status" value="1"/>
</dbReference>
<dbReference type="GO" id="GO:0004748">
    <property type="term" value="F:ribonucleoside-diphosphate reductase activity, thioredoxin disulfide as acceptor"/>
    <property type="evidence" value="ECO:0007669"/>
    <property type="project" value="TreeGrafter"/>
</dbReference>
<dbReference type="InterPro" id="IPR012837">
    <property type="entry name" value="NrdG"/>
</dbReference>
<dbReference type="PANTHER" id="PTHR30352:SF2">
    <property type="entry name" value="ANAEROBIC RIBONUCLEOSIDE-TRIPHOSPHATE REDUCTASE-ACTIVATING PROTEIN"/>
    <property type="match status" value="1"/>
</dbReference>
<dbReference type="SFLD" id="SFLDG01066">
    <property type="entry name" value="organic_radical-activating_enz"/>
    <property type="match status" value="1"/>
</dbReference>
<keyword evidence="10" id="KW-0411">Iron-sulfur</keyword>
<protein>
    <recommendedName>
        <fullName evidence="4 12">Anaerobic ribonucleoside-triphosphate reductase-activating protein</fullName>
        <ecNumber evidence="12">1.97.1.-</ecNumber>
    </recommendedName>
</protein>
<dbReference type="OrthoDB" id="9782387at2"/>
<accession>A0A419STZ7</accession>
<keyword evidence="7" id="KW-0479">Metal-binding</keyword>
<keyword evidence="6" id="KW-0949">S-adenosyl-L-methionine</keyword>
<dbReference type="SFLD" id="SFLDG01063">
    <property type="entry name" value="activating_enzymes__group_1"/>
    <property type="match status" value="1"/>
</dbReference>
<comment type="caution">
    <text evidence="13">The sequence shown here is derived from an EMBL/GenBank/DDBJ whole genome shotgun (WGS) entry which is preliminary data.</text>
</comment>
<keyword evidence="5" id="KW-0004">4Fe-4S</keyword>
<keyword evidence="8 12" id="KW-0560">Oxidoreductase</keyword>
<reference evidence="13 14" key="1">
    <citation type="submission" date="2016-08" db="EMBL/GenBank/DDBJ databases">
        <title>A new outlook on sporulation: Clostridium algidixylanolyticum.</title>
        <authorList>
            <person name="Poppleton D.I."/>
            <person name="Gribaldo S."/>
        </authorList>
    </citation>
    <scope>NUCLEOTIDE SEQUENCE [LARGE SCALE GENOMIC DNA]</scope>
    <source>
        <strain evidence="13 14">SPL73</strain>
    </source>
</reference>
<evidence type="ECO:0000256" key="9">
    <source>
        <dbReference type="ARBA" id="ARBA00023004"/>
    </source>
</evidence>
<dbReference type="Gene3D" id="3.20.20.70">
    <property type="entry name" value="Aldolase class I"/>
    <property type="match status" value="1"/>
</dbReference>
<comment type="cofactor">
    <cofactor evidence="1">
        <name>[4Fe-4S] cluster</name>
        <dbReference type="ChEBI" id="CHEBI:49883"/>
    </cofactor>
</comment>
<evidence type="ECO:0000256" key="2">
    <source>
        <dbReference type="ARBA" id="ARBA00003852"/>
    </source>
</evidence>
<evidence type="ECO:0000256" key="4">
    <source>
        <dbReference type="ARBA" id="ARBA00014281"/>
    </source>
</evidence>
<comment type="similarity">
    <text evidence="3 12">Belongs to the organic radical-activating enzymes family.</text>
</comment>
<dbReference type="CDD" id="cd01335">
    <property type="entry name" value="Radical_SAM"/>
    <property type="match status" value="1"/>
</dbReference>
<evidence type="ECO:0000256" key="11">
    <source>
        <dbReference type="ARBA" id="ARBA00047365"/>
    </source>
</evidence>
<evidence type="ECO:0000256" key="1">
    <source>
        <dbReference type="ARBA" id="ARBA00001966"/>
    </source>
</evidence>
<dbReference type="SFLD" id="SFLDS00029">
    <property type="entry name" value="Radical_SAM"/>
    <property type="match status" value="1"/>
</dbReference>
<keyword evidence="9" id="KW-0408">Iron</keyword>
<dbReference type="InterPro" id="IPR034457">
    <property type="entry name" value="Organic_radical-activating"/>
</dbReference>
<evidence type="ECO:0000313" key="13">
    <source>
        <dbReference type="EMBL" id="RKD28642.1"/>
    </source>
</evidence>
<gene>
    <name evidence="13" type="ORF">BET01_10545</name>
</gene>
<dbReference type="Pfam" id="PF13353">
    <property type="entry name" value="Fer4_12"/>
    <property type="match status" value="1"/>
</dbReference>
<sequence>MKYATIKPTDVANGPGIRVSLFVSGCTHYCEGCFNAEAWDFQYGQEFTDETIETILGYLDHTYITGFTLLGGEPMHPENQKALVPLVEKIKKRFPEKTIWCYTGYDFDRDITGDMNLRLPETNRLLSCFDVMVDGKFQLENKDLKLRFKGSSNQRIIKVSESLSLGEIVLWE</sequence>
<evidence type="ECO:0000256" key="3">
    <source>
        <dbReference type="ARBA" id="ARBA00009777"/>
    </source>
</evidence>
<dbReference type="EC" id="1.97.1.-" evidence="12"/>
<comment type="catalytic activity">
    <reaction evidence="11">
        <text>glycyl-[protein] + reduced [flavodoxin] + S-adenosyl-L-methionine = glycin-2-yl radical-[protein] + semiquinone [flavodoxin] + 5'-deoxyadenosine + L-methionine + H(+)</text>
        <dbReference type="Rhea" id="RHEA:61976"/>
        <dbReference type="Rhea" id="RHEA-COMP:10622"/>
        <dbReference type="Rhea" id="RHEA-COMP:14480"/>
        <dbReference type="Rhea" id="RHEA-COMP:15993"/>
        <dbReference type="Rhea" id="RHEA-COMP:15994"/>
        <dbReference type="ChEBI" id="CHEBI:15378"/>
        <dbReference type="ChEBI" id="CHEBI:17319"/>
        <dbReference type="ChEBI" id="CHEBI:29947"/>
        <dbReference type="ChEBI" id="CHEBI:32722"/>
        <dbReference type="ChEBI" id="CHEBI:57618"/>
        <dbReference type="ChEBI" id="CHEBI:57844"/>
        <dbReference type="ChEBI" id="CHEBI:59789"/>
        <dbReference type="ChEBI" id="CHEBI:140311"/>
    </reaction>
</comment>
<evidence type="ECO:0000256" key="7">
    <source>
        <dbReference type="ARBA" id="ARBA00022723"/>
    </source>
</evidence>
<evidence type="ECO:0000256" key="8">
    <source>
        <dbReference type="ARBA" id="ARBA00023002"/>
    </source>
</evidence>
<dbReference type="GO" id="GO:0043365">
    <property type="term" value="F:[formate-C-acetyltransferase]-activating enzyme activity"/>
    <property type="evidence" value="ECO:0007669"/>
    <property type="project" value="InterPro"/>
</dbReference>
<dbReference type="PANTHER" id="PTHR30352">
    <property type="entry name" value="PYRUVATE FORMATE-LYASE-ACTIVATING ENZYME"/>
    <property type="match status" value="1"/>
</dbReference>
<evidence type="ECO:0000256" key="10">
    <source>
        <dbReference type="ARBA" id="ARBA00023014"/>
    </source>
</evidence>
<dbReference type="NCBIfam" id="TIGR02491">
    <property type="entry name" value="NrdG"/>
    <property type="match status" value="1"/>
</dbReference>
<dbReference type="InterPro" id="IPR001989">
    <property type="entry name" value="Radical_activat_CS"/>
</dbReference>
<dbReference type="GO" id="GO:0046872">
    <property type="term" value="F:metal ion binding"/>
    <property type="evidence" value="ECO:0007669"/>
    <property type="project" value="UniProtKB-KW"/>
</dbReference>